<dbReference type="EMBL" id="RCUX01000010">
    <property type="protein sequence ID" value="RLP74503.1"/>
    <property type="molecule type" value="Genomic_DNA"/>
</dbReference>
<dbReference type="AlphaFoldDB" id="A0A3L7A2G6"/>
<dbReference type="PANTHER" id="PTHR34857">
    <property type="entry name" value="SLL0384 PROTEIN"/>
    <property type="match status" value="1"/>
</dbReference>
<evidence type="ECO:0000256" key="5">
    <source>
        <dbReference type="ARBA" id="ARBA00023136"/>
    </source>
</evidence>
<evidence type="ECO:0000256" key="2">
    <source>
        <dbReference type="ARBA" id="ARBA00022475"/>
    </source>
</evidence>
<gene>
    <name evidence="8" type="ORF">D9V32_12490</name>
</gene>
<organism evidence="8 9">
    <name type="scientific">Mycetocola tolaasinivorans</name>
    <dbReference type="NCBI Taxonomy" id="76635"/>
    <lineage>
        <taxon>Bacteria</taxon>
        <taxon>Bacillati</taxon>
        <taxon>Actinomycetota</taxon>
        <taxon>Actinomycetes</taxon>
        <taxon>Micrococcales</taxon>
        <taxon>Microbacteriaceae</taxon>
        <taxon>Mycetocola</taxon>
    </lineage>
</organism>
<feature type="transmembrane region" description="Helical" evidence="7">
    <location>
        <begin position="123"/>
        <end position="149"/>
    </location>
</feature>
<dbReference type="CDD" id="cd16914">
    <property type="entry name" value="EcfT"/>
    <property type="match status" value="1"/>
</dbReference>
<protein>
    <submittedName>
        <fullName evidence="8">Energy-coupling factor transporter transmembrane protein EcfT</fullName>
    </submittedName>
</protein>
<dbReference type="InterPro" id="IPR051611">
    <property type="entry name" value="ECF_transporter_component"/>
</dbReference>
<evidence type="ECO:0000256" key="1">
    <source>
        <dbReference type="ARBA" id="ARBA00004141"/>
    </source>
</evidence>
<evidence type="ECO:0000256" key="6">
    <source>
        <dbReference type="SAM" id="MobiDB-lite"/>
    </source>
</evidence>
<evidence type="ECO:0000313" key="9">
    <source>
        <dbReference type="Proteomes" id="UP000272503"/>
    </source>
</evidence>
<dbReference type="GO" id="GO:0005886">
    <property type="term" value="C:plasma membrane"/>
    <property type="evidence" value="ECO:0007669"/>
    <property type="project" value="UniProtKB-ARBA"/>
</dbReference>
<keyword evidence="3 7" id="KW-0812">Transmembrane</keyword>
<feature type="transmembrane region" description="Helical" evidence="7">
    <location>
        <begin position="45"/>
        <end position="74"/>
    </location>
</feature>
<feature type="transmembrane region" description="Helical" evidence="7">
    <location>
        <begin position="258"/>
        <end position="276"/>
    </location>
</feature>
<evidence type="ECO:0000256" key="7">
    <source>
        <dbReference type="SAM" id="Phobius"/>
    </source>
</evidence>
<reference evidence="8 9" key="1">
    <citation type="submission" date="2018-10" db="EMBL/GenBank/DDBJ databases">
        <authorList>
            <person name="Li J."/>
        </authorList>
    </citation>
    <scope>NUCLEOTIDE SEQUENCE [LARGE SCALE GENOMIC DNA]</scope>
    <source>
        <strain evidence="8 9">IF 016277</strain>
    </source>
</reference>
<evidence type="ECO:0000256" key="4">
    <source>
        <dbReference type="ARBA" id="ARBA00022989"/>
    </source>
</evidence>
<proteinExistence type="predicted"/>
<dbReference type="PANTHER" id="PTHR34857:SF2">
    <property type="entry name" value="SLL0384 PROTEIN"/>
    <property type="match status" value="1"/>
</dbReference>
<keyword evidence="4 7" id="KW-1133">Transmembrane helix</keyword>
<evidence type="ECO:0000256" key="3">
    <source>
        <dbReference type="ARBA" id="ARBA00022692"/>
    </source>
</evidence>
<sequence>MSASAVSPARTSRGSYSDPRESPATEVLRTGNGVRDLNPATQLSLAGGLALTAVLFGPLCMVIVVTICLVLSALAGRARPFLTLFTRTILILGIAIVALQTFFVPGTTELFSWWLFTATAEGLAAGIQIASRVLGVGASVILLIQILNLDRLVLDMEQRGMSPRATYVITATVNIIPQMRKQMGVIMDAQKSRGVETDSNLWVRTQAFVPTIGPLILNSIMGVEEKALTLESRGFSATGTRTSLRYVEDRPRDKRLRVLIVCALVAIIGVRIVLWIL</sequence>
<comment type="caution">
    <text evidence="8">The sequence shown here is derived from an EMBL/GenBank/DDBJ whole genome shotgun (WGS) entry which is preliminary data.</text>
</comment>
<dbReference type="Pfam" id="PF02361">
    <property type="entry name" value="CbiQ"/>
    <property type="match status" value="1"/>
</dbReference>
<comment type="subcellular location">
    <subcellularLocation>
        <location evidence="1">Membrane</location>
        <topology evidence="1">Multi-pass membrane protein</topology>
    </subcellularLocation>
</comment>
<keyword evidence="9" id="KW-1185">Reference proteome</keyword>
<evidence type="ECO:0000313" key="8">
    <source>
        <dbReference type="EMBL" id="RLP74503.1"/>
    </source>
</evidence>
<name>A0A3L7A2G6_9MICO</name>
<feature type="compositionally biased region" description="Polar residues" evidence="6">
    <location>
        <begin position="1"/>
        <end position="15"/>
    </location>
</feature>
<dbReference type="Proteomes" id="UP000272503">
    <property type="component" value="Unassembled WGS sequence"/>
</dbReference>
<keyword evidence="5 7" id="KW-0472">Membrane</keyword>
<feature type="transmembrane region" description="Helical" evidence="7">
    <location>
        <begin position="81"/>
        <end position="103"/>
    </location>
</feature>
<feature type="region of interest" description="Disordered" evidence="6">
    <location>
        <begin position="1"/>
        <end position="24"/>
    </location>
</feature>
<dbReference type="OrthoDB" id="6400at2"/>
<keyword evidence="2" id="KW-1003">Cell membrane</keyword>
<dbReference type="InterPro" id="IPR003339">
    <property type="entry name" value="ABC/ECF_trnsptr_transmembrane"/>
</dbReference>
<dbReference type="RefSeq" id="WP_121649252.1">
    <property type="nucleotide sequence ID" value="NZ_RCUX01000010.1"/>
</dbReference>
<accession>A0A3L7A2G6</accession>